<dbReference type="AlphaFoldDB" id="A0A6J6FHW5"/>
<evidence type="ECO:0000313" key="1">
    <source>
        <dbReference type="EMBL" id="CAB4588491.1"/>
    </source>
</evidence>
<sequence length="165" mass="18056">MPITIPKPILLMPKLPSVAVVGLLVAQLLLFQNSHSPDPYCTLKVERPHYSTSLKETKGIDAVKLNLTTECNVPQKYTELNSSIQKIESNRQVTAYTFVLARRKPAGKSSTIAEFKDLFALCKLGKSVSYSGLAKGYLYLENGDKYPVEGDSGKFEAAECAIGAQ</sequence>
<accession>A0A6J6FHW5</accession>
<reference evidence="1" key="1">
    <citation type="submission" date="2020-05" db="EMBL/GenBank/DDBJ databases">
        <authorList>
            <person name="Chiriac C."/>
            <person name="Salcher M."/>
            <person name="Ghai R."/>
            <person name="Kavagutti S V."/>
        </authorList>
    </citation>
    <scope>NUCLEOTIDE SEQUENCE</scope>
</reference>
<proteinExistence type="predicted"/>
<protein>
    <submittedName>
        <fullName evidence="1">Unannotated protein</fullName>
    </submittedName>
</protein>
<gene>
    <name evidence="1" type="ORF">UFOPK1795_00438</name>
</gene>
<name>A0A6J6FHW5_9ZZZZ</name>
<organism evidence="1">
    <name type="scientific">freshwater metagenome</name>
    <dbReference type="NCBI Taxonomy" id="449393"/>
    <lineage>
        <taxon>unclassified sequences</taxon>
        <taxon>metagenomes</taxon>
        <taxon>ecological metagenomes</taxon>
    </lineage>
</organism>
<dbReference type="EMBL" id="CAEZUG010000016">
    <property type="protein sequence ID" value="CAB4588491.1"/>
    <property type="molecule type" value="Genomic_DNA"/>
</dbReference>